<name>A0ACC3D1M4_9PEZI</name>
<evidence type="ECO:0000313" key="1">
    <source>
        <dbReference type="EMBL" id="KAK3060483.1"/>
    </source>
</evidence>
<sequence length="523" mass="57659">MVTRNCEEALRRLTKGKLSRSIWVDAICINQFDVAEKTAQVQLMGEIYRNASAVRVWLGPETQYSDAAMNALKGLATSRLIALAPGPFKQSRLSAFSKVVHGLINKDRESAQTLPFGLLAEVFRSPWFRRMWVVQEVVMPNASKVMFYKGERMIHFTNLRSAVDWKDVPNLTHVQSPWSSYLGYLDGLREFIATKDAGKHLPPQLTKLLVIAMLKDAGNPKDKVLALYGIAKHLGWPLPVPDYSKSVAEIYTEAARAAIQFDQSLDLLGFAHGVRPSEDLPSWVPDFSTMTLGNQSILVSGRYRAAANSVSRFSFSLSGYQLTVSGQFIDTIDARSSTLKWDISKTFLGGDAEPPVQMALEGLATIFEWVDFAQQLPATIHGVPRDQAIAQTIFKGSTRPRDTAVEKQAYEQYAAHAYNRLLALRSSAYGPSADMRAMAELADEVVPFNANTTFVVTGSERVGTAPADVEPGDIVVLMTGKDAPAILRQSGDNFLLVGFAYVHGVMDGRLWDGEGALEQYTLV</sequence>
<reference evidence="1" key="1">
    <citation type="submission" date="2024-09" db="EMBL/GenBank/DDBJ databases">
        <title>Black Yeasts Isolated from many extreme environments.</title>
        <authorList>
            <person name="Coleine C."/>
            <person name="Stajich J.E."/>
            <person name="Selbmann L."/>
        </authorList>
    </citation>
    <scope>NUCLEOTIDE SEQUENCE</scope>
    <source>
        <strain evidence="1">CCFEE 5737</strain>
    </source>
</reference>
<comment type="caution">
    <text evidence="1">The sequence shown here is derived from an EMBL/GenBank/DDBJ whole genome shotgun (WGS) entry which is preliminary data.</text>
</comment>
<accession>A0ACC3D1M4</accession>
<proteinExistence type="predicted"/>
<dbReference type="Proteomes" id="UP001186974">
    <property type="component" value="Unassembled WGS sequence"/>
</dbReference>
<dbReference type="EMBL" id="JAWDJW010008538">
    <property type="protein sequence ID" value="KAK3060483.1"/>
    <property type="molecule type" value="Genomic_DNA"/>
</dbReference>
<keyword evidence="2" id="KW-1185">Reference proteome</keyword>
<gene>
    <name evidence="1" type="ORF">LTS18_008457</name>
</gene>
<evidence type="ECO:0000313" key="2">
    <source>
        <dbReference type="Proteomes" id="UP001186974"/>
    </source>
</evidence>
<organism evidence="1 2">
    <name type="scientific">Coniosporium uncinatum</name>
    <dbReference type="NCBI Taxonomy" id="93489"/>
    <lineage>
        <taxon>Eukaryota</taxon>
        <taxon>Fungi</taxon>
        <taxon>Dikarya</taxon>
        <taxon>Ascomycota</taxon>
        <taxon>Pezizomycotina</taxon>
        <taxon>Dothideomycetes</taxon>
        <taxon>Dothideomycetes incertae sedis</taxon>
        <taxon>Coniosporium</taxon>
    </lineage>
</organism>
<protein>
    <submittedName>
        <fullName evidence="1">Uncharacterized protein</fullName>
    </submittedName>
</protein>